<dbReference type="AlphaFoldDB" id="A0A1F6UUF6"/>
<dbReference type="EMBL" id="MFTI01000010">
    <property type="protein sequence ID" value="OGI60948.1"/>
    <property type="molecule type" value="Genomic_DNA"/>
</dbReference>
<organism evidence="1 2">
    <name type="scientific">Candidatus Nomurabacteria bacterium RIFCSPHIGHO2_01_FULL_38_19</name>
    <dbReference type="NCBI Taxonomy" id="1801732"/>
    <lineage>
        <taxon>Bacteria</taxon>
        <taxon>Candidatus Nomuraibacteriota</taxon>
    </lineage>
</organism>
<dbReference type="SUPFAM" id="SSF47240">
    <property type="entry name" value="Ferritin-like"/>
    <property type="match status" value="1"/>
</dbReference>
<evidence type="ECO:0000313" key="1">
    <source>
        <dbReference type="EMBL" id="OGI60948.1"/>
    </source>
</evidence>
<comment type="caution">
    <text evidence="1">The sequence shown here is derived from an EMBL/GenBank/DDBJ whole genome shotgun (WGS) entry which is preliminary data.</text>
</comment>
<dbReference type="STRING" id="1801732.A2814_02580"/>
<gene>
    <name evidence="1" type="ORF">A2814_02580</name>
</gene>
<protein>
    <submittedName>
        <fullName evidence="1">Uncharacterized protein</fullName>
    </submittedName>
</protein>
<evidence type="ECO:0000313" key="2">
    <source>
        <dbReference type="Proteomes" id="UP000177869"/>
    </source>
</evidence>
<dbReference type="GO" id="GO:0016491">
    <property type="term" value="F:oxidoreductase activity"/>
    <property type="evidence" value="ECO:0007669"/>
    <property type="project" value="InterPro"/>
</dbReference>
<accession>A0A1F6UUF6</accession>
<proteinExistence type="predicted"/>
<sequence length="66" mass="7668">MINIKSILKFWKGKDGEKSIYVSKDPVCGMKPTDGIDFIYENVKYSFCSDHCQQQFARNPEAYIIK</sequence>
<dbReference type="InterPro" id="IPR012348">
    <property type="entry name" value="RNR-like"/>
</dbReference>
<name>A0A1F6UUF6_9BACT</name>
<dbReference type="InterPro" id="IPR009078">
    <property type="entry name" value="Ferritin-like_SF"/>
</dbReference>
<reference evidence="1 2" key="1">
    <citation type="journal article" date="2016" name="Nat. Commun.">
        <title>Thousands of microbial genomes shed light on interconnected biogeochemical processes in an aquifer system.</title>
        <authorList>
            <person name="Anantharaman K."/>
            <person name="Brown C.T."/>
            <person name="Hug L.A."/>
            <person name="Sharon I."/>
            <person name="Castelle C.J."/>
            <person name="Probst A.J."/>
            <person name="Thomas B.C."/>
            <person name="Singh A."/>
            <person name="Wilkins M.J."/>
            <person name="Karaoz U."/>
            <person name="Brodie E.L."/>
            <person name="Williams K.H."/>
            <person name="Hubbard S.S."/>
            <person name="Banfield J.F."/>
        </authorList>
    </citation>
    <scope>NUCLEOTIDE SEQUENCE [LARGE SCALE GENOMIC DNA]</scope>
</reference>
<dbReference type="Gene3D" id="1.10.620.20">
    <property type="entry name" value="Ribonucleotide Reductase, subunit A"/>
    <property type="match status" value="1"/>
</dbReference>
<dbReference type="Proteomes" id="UP000177869">
    <property type="component" value="Unassembled WGS sequence"/>
</dbReference>